<dbReference type="AlphaFoldDB" id="A0A2M8F8V2"/>
<feature type="domain" description="Beta-Casp" evidence="3">
    <location>
        <begin position="238"/>
        <end position="364"/>
    </location>
</feature>
<dbReference type="PANTHER" id="PTHR11203">
    <property type="entry name" value="CLEAVAGE AND POLYADENYLATION SPECIFICITY FACTOR FAMILY MEMBER"/>
    <property type="match status" value="1"/>
</dbReference>
<sequence length="450" mass="49888">MKVTFLGAAHEVTGSCHFIETKSEKILFDCGMFQGGQFNEEKNHEDFGFDPASLDAVVVSHAHLDHTGRIPKLVRDGFRGPIYGTDGTLELAALIWKDAYHIMKYNNKKTGDPVLYTEEDVQRAMLQCHAQPYRKPFSIGSATVVLKDAGHIFGSSFIELTADGKTIGFSGDMGNEHVPILQDSEKLSPVDLLICESTYGDRLHENEKMRKDILLDLVKEGVARGGTIMMPAFSLERTQEILYMLDEMAEEDKTLPRFPIFLDSPLAIDALPTYTKYTEYYDVDAKEKHMAGNDFFKFKQLTITRTVEESKTINTAPTPKMIIAGSGMMNGGRIMHHAMRYLSDPKSTLIIVGYQAQGTLGRKLYEGATHVRIFHEDIAVHCTIKAIGALSAHGDQQKMLDWIGSAGVAPKKICFVHGEESAATVLAQKAQEQYGVKTVVPAFGESVEVE</sequence>
<dbReference type="PANTHER" id="PTHR11203:SF37">
    <property type="entry name" value="INTEGRATOR COMPLEX SUBUNIT 11"/>
    <property type="match status" value="1"/>
</dbReference>
<evidence type="ECO:0000256" key="1">
    <source>
        <dbReference type="ARBA" id="ARBA00022801"/>
    </source>
</evidence>
<dbReference type="InterPro" id="IPR011108">
    <property type="entry name" value="RMMBL"/>
</dbReference>
<reference evidence="5" key="1">
    <citation type="submission" date="2017-09" db="EMBL/GenBank/DDBJ databases">
        <title>Depth-based differentiation of microbial function through sediment-hosted aquifers and enrichment of novel symbionts in the deep terrestrial subsurface.</title>
        <authorList>
            <person name="Probst A.J."/>
            <person name="Ladd B."/>
            <person name="Jarett J.K."/>
            <person name="Geller-Mcgrath D.E."/>
            <person name="Sieber C.M.K."/>
            <person name="Emerson J.B."/>
            <person name="Anantharaman K."/>
            <person name="Thomas B.C."/>
            <person name="Malmstrom R."/>
            <person name="Stieglmeier M."/>
            <person name="Klingl A."/>
            <person name="Woyke T."/>
            <person name="Ryan C.M."/>
            <person name="Banfield J.F."/>
        </authorList>
    </citation>
    <scope>NUCLEOTIDE SEQUENCE [LARGE SCALE GENOMIC DNA]</scope>
</reference>
<name>A0A2M8F8V2_9BACT</name>
<dbReference type="Gene3D" id="3.60.15.10">
    <property type="entry name" value="Ribonuclease Z/Hydroxyacylglutathione hydrolase-like"/>
    <property type="match status" value="1"/>
</dbReference>
<dbReference type="Proteomes" id="UP000231456">
    <property type="component" value="Unassembled WGS sequence"/>
</dbReference>
<dbReference type="InterPro" id="IPR036866">
    <property type="entry name" value="RibonucZ/Hydroxyglut_hydro"/>
</dbReference>
<dbReference type="Pfam" id="PF00753">
    <property type="entry name" value="Lactamase_B"/>
    <property type="match status" value="1"/>
</dbReference>
<protein>
    <submittedName>
        <fullName evidence="4">MBL fold hydrolase</fullName>
    </submittedName>
</protein>
<dbReference type="InterPro" id="IPR022712">
    <property type="entry name" value="Beta_Casp"/>
</dbReference>
<accession>A0A2M8F8V2</accession>
<dbReference type="SUPFAM" id="SSF56281">
    <property type="entry name" value="Metallo-hydrolase/oxidoreductase"/>
    <property type="match status" value="1"/>
</dbReference>
<evidence type="ECO:0000259" key="2">
    <source>
        <dbReference type="SMART" id="SM00849"/>
    </source>
</evidence>
<dbReference type="GO" id="GO:0004521">
    <property type="term" value="F:RNA endonuclease activity"/>
    <property type="evidence" value="ECO:0007669"/>
    <property type="project" value="TreeGrafter"/>
</dbReference>
<dbReference type="EMBL" id="PFRH01000137">
    <property type="protein sequence ID" value="PJC52147.1"/>
    <property type="molecule type" value="Genomic_DNA"/>
</dbReference>
<dbReference type="InterPro" id="IPR001279">
    <property type="entry name" value="Metallo-B-lactamas"/>
</dbReference>
<evidence type="ECO:0000313" key="4">
    <source>
        <dbReference type="EMBL" id="PJC52147.1"/>
    </source>
</evidence>
<dbReference type="Pfam" id="PF07521">
    <property type="entry name" value="RMMBL"/>
    <property type="match status" value="1"/>
</dbReference>
<gene>
    <name evidence="4" type="ORF">CO030_04400</name>
</gene>
<evidence type="ECO:0000259" key="3">
    <source>
        <dbReference type="SMART" id="SM01027"/>
    </source>
</evidence>
<keyword evidence="1 4" id="KW-0378">Hydrolase</keyword>
<evidence type="ECO:0000313" key="5">
    <source>
        <dbReference type="Proteomes" id="UP000231456"/>
    </source>
</evidence>
<dbReference type="Pfam" id="PF10996">
    <property type="entry name" value="Beta-Casp"/>
    <property type="match status" value="1"/>
</dbReference>
<dbReference type="SMART" id="SM00849">
    <property type="entry name" value="Lactamase_B"/>
    <property type="match status" value="1"/>
</dbReference>
<dbReference type="GO" id="GO:0016787">
    <property type="term" value="F:hydrolase activity"/>
    <property type="evidence" value="ECO:0007669"/>
    <property type="project" value="UniProtKB-KW"/>
</dbReference>
<dbReference type="InterPro" id="IPR050698">
    <property type="entry name" value="MBL"/>
</dbReference>
<organism evidence="4 5">
    <name type="scientific">Candidatus Magasanikbacteria bacterium CG_4_9_14_0_2_um_filter_42_11</name>
    <dbReference type="NCBI Taxonomy" id="1974643"/>
    <lineage>
        <taxon>Bacteria</taxon>
        <taxon>Candidatus Magasanikiibacteriota</taxon>
    </lineage>
</organism>
<dbReference type="CDD" id="cd16295">
    <property type="entry name" value="TTHA0252-CPSF-like_MBL-fold"/>
    <property type="match status" value="1"/>
</dbReference>
<feature type="domain" description="Metallo-beta-lactamase" evidence="2">
    <location>
        <begin position="13"/>
        <end position="226"/>
    </location>
</feature>
<proteinExistence type="predicted"/>
<dbReference type="SMART" id="SM01027">
    <property type="entry name" value="Beta-Casp"/>
    <property type="match status" value="1"/>
</dbReference>
<dbReference type="Gene3D" id="3.40.50.10890">
    <property type="match status" value="1"/>
</dbReference>
<comment type="caution">
    <text evidence="4">The sequence shown here is derived from an EMBL/GenBank/DDBJ whole genome shotgun (WGS) entry which is preliminary data.</text>
</comment>